<evidence type="ECO:0000256" key="3">
    <source>
        <dbReference type="ARBA" id="ARBA00023125"/>
    </source>
</evidence>
<dbReference type="GO" id="GO:0000976">
    <property type="term" value="F:transcription cis-regulatory region binding"/>
    <property type="evidence" value="ECO:0007669"/>
    <property type="project" value="TreeGrafter"/>
</dbReference>
<evidence type="ECO:0000256" key="1">
    <source>
        <dbReference type="ARBA" id="ARBA00009437"/>
    </source>
</evidence>
<dbReference type="Gene3D" id="3.40.190.290">
    <property type="match status" value="1"/>
</dbReference>
<evidence type="ECO:0000256" key="2">
    <source>
        <dbReference type="ARBA" id="ARBA00023015"/>
    </source>
</evidence>
<protein>
    <submittedName>
        <fullName evidence="6">Putative transcriptional regulator</fullName>
    </submittedName>
</protein>
<comment type="similarity">
    <text evidence="1">Belongs to the LysR transcriptional regulatory family.</text>
</comment>
<dbReference type="PANTHER" id="PTHR30126">
    <property type="entry name" value="HTH-TYPE TRANSCRIPTIONAL REGULATOR"/>
    <property type="match status" value="1"/>
</dbReference>
<dbReference type="SUPFAM" id="SSF53850">
    <property type="entry name" value="Periplasmic binding protein-like II"/>
    <property type="match status" value="1"/>
</dbReference>
<reference evidence="6 7" key="6">
    <citation type="journal article" date="2011" name="Appl. Environ. Microbiol.">
        <title>Involvement of the azorhizobial chromosome partition gene (parA) in the onset of bacteroid differentiation during Sesbania rostrata stem nodule development.</title>
        <authorList>
            <person name="Liu CT."/>
            <person name="Lee KB."/>
            <person name="Wang YS."/>
            <person name="Peng MH."/>
            <person name="Lee KT."/>
            <person name="Suzuki S."/>
            <person name="Suzuki T."/>
            <person name="Oyaizu H."/>
        </authorList>
    </citation>
    <scope>NUCLEOTIDE SEQUENCE [LARGE SCALE GENOMIC DNA]</scope>
    <source>
        <strain evidence="7">ATCC 43989 / DSM 5975 / JCM 20966 / LMG 6465 / NBRC 14845 / NCIMB 13405 / ORS 571</strain>
    </source>
</reference>
<keyword evidence="7" id="KW-1185">Reference proteome</keyword>
<organism evidence="6 7">
    <name type="scientific">Azorhizobium caulinodans (strain ATCC 43989 / DSM 5975 / JCM 20966 / LMG 6465 / NBRC 14845 / NCIMB 13405 / ORS 571)</name>
    <dbReference type="NCBI Taxonomy" id="438753"/>
    <lineage>
        <taxon>Bacteria</taxon>
        <taxon>Pseudomonadati</taxon>
        <taxon>Pseudomonadota</taxon>
        <taxon>Alphaproteobacteria</taxon>
        <taxon>Hyphomicrobiales</taxon>
        <taxon>Xanthobacteraceae</taxon>
        <taxon>Azorhizobium</taxon>
    </lineage>
</organism>
<dbReference type="PANTHER" id="PTHR30126:SF39">
    <property type="entry name" value="HTH-TYPE TRANSCRIPTIONAL REGULATOR CYSL"/>
    <property type="match status" value="1"/>
</dbReference>
<dbReference type="InterPro" id="IPR036390">
    <property type="entry name" value="WH_DNA-bd_sf"/>
</dbReference>
<keyword evidence="2" id="KW-0805">Transcription regulation</keyword>
<proteinExistence type="inferred from homology"/>
<dbReference type="GO" id="GO:0003700">
    <property type="term" value="F:DNA-binding transcription factor activity"/>
    <property type="evidence" value="ECO:0007669"/>
    <property type="project" value="InterPro"/>
</dbReference>
<sequence>MPPSRHWTHGLDWNLLRTFLVIAEERSVTRAAERLLLQQPSVSAALKRLEETCECRLFERGCRPMRLTPQGEALYQQCRELYRAILTLDPGIAPSSSSLTGLVRIEIVTHLVNSGLDAVVRRLNAKHPGISYNVEVSSSYGIVRAVSQQLTPFGICLLAKPLPTLSCRFLFRERFGVFCGRGHRLFGVEAIDFDAIRNEPWVSFACAEVSNSLEPMLTLRLGADIARRVVATSPDLFEVRRFVNAGVGIGTLPLEAAARDVAEGALWPLPLPGLDALGADVYFLSNPALRYSPAEQAFMEEMSAFEDANADIEAPVGP</sequence>
<dbReference type="SUPFAM" id="SSF46785">
    <property type="entry name" value="Winged helix' DNA-binding domain"/>
    <property type="match status" value="1"/>
</dbReference>
<gene>
    <name evidence="6" type="primary">lysR</name>
    <name evidence="6" type="ordered locus">AZC_1949</name>
</gene>
<dbReference type="KEGG" id="azc:AZC_1949"/>
<accession>A8I2X1</accession>
<dbReference type="InterPro" id="IPR000847">
    <property type="entry name" value="LysR_HTH_N"/>
</dbReference>
<dbReference type="Gene3D" id="1.10.10.10">
    <property type="entry name" value="Winged helix-like DNA-binding domain superfamily/Winged helix DNA-binding domain"/>
    <property type="match status" value="1"/>
</dbReference>
<reference evidence="6 7" key="5">
    <citation type="journal article" date="2010" name="Appl. Environ. Microbiol.">
        <title>phrR-like gene praR of Azorhizobium caulinodans ORS571 is essential for symbiosis with Sesbania rostrata and is involved in expression of reb genes.</title>
        <authorList>
            <person name="Akiba N."/>
            <person name="Aono T."/>
            <person name="Toyazaki H."/>
            <person name="Sato S."/>
            <person name="Oyaizu H."/>
        </authorList>
    </citation>
    <scope>NUCLEOTIDE SEQUENCE [LARGE SCALE GENOMIC DNA]</scope>
    <source>
        <strain evidence="7">ATCC 43989 / DSM 5975 / JCM 20966 / LMG 6465 / NBRC 14845 / NCIMB 13405 / ORS 571</strain>
    </source>
</reference>
<dbReference type="CDD" id="cd05466">
    <property type="entry name" value="PBP2_LTTR_substrate"/>
    <property type="match status" value="1"/>
</dbReference>
<dbReference type="Pfam" id="PF00126">
    <property type="entry name" value="HTH_1"/>
    <property type="match status" value="1"/>
</dbReference>
<dbReference type="RefSeq" id="WP_012170476.1">
    <property type="nucleotide sequence ID" value="NC_009937.1"/>
</dbReference>
<dbReference type="STRING" id="438753.AZC_1949"/>
<evidence type="ECO:0000313" key="6">
    <source>
        <dbReference type="EMBL" id="BAF87947.1"/>
    </source>
</evidence>
<feature type="domain" description="HTH lysR-type" evidence="5">
    <location>
        <begin position="11"/>
        <end position="68"/>
    </location>
</feature>
<name>A8I2X1_AZOC5</name>
<dbReference type="AlphaFoldDB" id="A8I2X1"/>
<keyword evidence="3" id="KW-0238">DNA-binding</keyword>
<dbReference type="HOGENOM" id="CLU_039613_6_3_5"/>
<evidence type="ECO:0000256" key="4">
    <source>
        <dbReference type="ARBA" id="ARBA00023163"/>
    </source>
</evidence>
<dbReference type="InterPro" id="IPR036388">
    <property type="entry name" value="WH-like_DNA-bd_sf"/>
</dbReference>
<dbReference type="EMBL" id="AP009384">
    <property type="protein sequence ID" value="BAF87947.1"/>
    <property type="molecule type" value="Genomic_DNA"/>
</dbReference>
<reference evidence="7" key="2">
    <citation type="submission" date="2007-04" db="EMBL/GenBank/DDBJ databases">
        <title>Complete genome sequence of the nitrogen-fixing bacterium Azorhizobium caulinodans ORS571.</title>
        <authorList>
            <person name="Lee K.B."/>
            <person name="Backer P.D."/>
            <person name="Aono T."/>
            <person name="Liu C.T."/>
            <person name="Suzuki S."/>
            <person name="Suzuki T."/>
            <person name="Kaneko T."/>
            <person name="Yamada M."/>
            <person name="Tabata S."/>
            <person name="Kupfer D.M."/>
            <person name="Najar F.Z."/>
            <person name="Wiley G.B."/>
            <person name="Roe B."/>
            <person name="Binnewies T."/>
            <person name="Ussery D."/>
            <person name="Vereecke D."/>
            <person name="Gevers D."/>
            <person name="Holsters M."/>
            <person name="Oyaizu H."/>
        </authorList>
    </citation>
    <scope>NUCLEOTIDE SEQUENCE [LARGE SCALE GENOMIC DNA]</scope>
    <source>
        <strain evidence="7">ATCC 43989 / DSM 5975 / JCM 20966 / LMG 6465 / NBRC 14845 / NCIMB 13405 / ORS 571</strain>
    </source>
</reference>
<evidence type="ECO:0000259" key="5">
    <source>
        <dbReference type="PROSITE" id="PS50931"/>
    </source>
</evidence>
<reference evidence="6 7" key="4">
    <citation type="journal article" date="2009" name="Appl. Environ. Microbiol.">
        <title>Comparative genome-wide transcriptional profiling of Azorhizobium caulinodans ORS571 grown under free-living and symbiotic conditions.</title>
        <authorList>
            <person name="Tsukada S."/>
            <person name="Aono T."/>
            <person name="Akiba N."/>
            <person name="Lee KB."/>
            <person name="Liu CT."/>
            <person name="Toyazaki H."/>
            <person name="Oyaizu H."/>
        </authorList>
    </citation>
    <scope>NUCLEOTIDE SEQUENCE [LARGE SCALE GENOMIC DNA]</scope>
    <source>
        <strain evidence="7">ATCC 43989 / DSM 5975 / JCM 20966 / LMG 6465 / NBRC 14845 / NCIMB 13405 / ORS 571</strain>
    </source>
</reference>
<keyword evidence="4" id="KW-0804">Transcription</keyword>
<dbReference type="FunFam" id="1.10.10.10:FF:000001">
    <property type="entry name" value="LysR family transcriptional regulator"/>
    <property type="match status" value="1"/>
</dbReference>
<dbReference type="InterPro" id="IPR005119">
    <property type="entry name" value="LysR_subst-bd"/>
</dbReference>
<dbReference type="PROSITE" id="PS50931">
    <property type="entry name" value="HTH_LYSR"/>
    <property type="match status" value="1"/>
</dbReference>
<reference evidence="6 7" key="1">
    <citation type="journal article" date="2007" name="Appl. Environ. Microbiol.">
        <title>Rhizobial factors required for stem nodule maturation and maintenance in Sesbania rostrata-Azorhizobium caulinodans ORS571 symbiosis.</title>
        <authorList>
            <person name="Suzuki S."/>
            <person name="Aono T."/>
            <person name="Lee KB."/>
            <person name="Suzuki T."/>
            <person name="Liu CT."/>
            <person name="Miwa H."/>
            <person name="Wakao S."/>
            <person name="Iki T."/>
            <person name="Oyaizu H."/>
        </authorList>
    </citation>
    <scope>NUCLEOTIDE SEQUENCE [LARGE SCALE GENOMIC DNA]</scope>
    <source>
        <strain evidence="7">ATCC 43989 / DSM 5975 / JCM 20966 / LMG 6465 / NBRC 14845 / NCIMB 13405 / ORS 571</strain>
    </source>
</reference>
<reference evidence="6 7" key="3">
    <citation type="journal article" date="2008" name="BMC Genomics">
        <title>The genome of the versatile nitrogen fixer Azorhizobium caulinodans ORS571.</title>
        <authorList>
            <person name="Lee KB."/>
            <person name="Backer P.D."/>
            <person name="Aono T."/>
            <person name="Liu CT."/>
            <person name="Suzuki S."/>
            <person name="Suzuki T."/>
            <person name="Kaneko T."/>
            <person name="Yamada M."/>
            <person name="Tabata S."/>
            <person name="Kupfer D.M."/>
            <person name="Najar F.Z."/>
            <person name="Wiley G.B."/>
            <person name="Roe B."/>
            <person name="Binnewies T.T."/>
            <person name="Ussery D.W."/>
            <person name="D'Haeze W."/>
            <person name="Herder J.D."/>
            <person name="Gevers D."/>
            <person name="Vereecke D."/>
            <person name="Holsters M."/>
            <person name="Oyaizu H."/>
        </authorList>
    </citation>
    <scope>NUCLEOTIDE SEQUENCE [LARGE SCALE GENOMIC DNA]</scope>
    <source>
        <strain evidence="7">ATCC 43989 / DSM 5975 / JCM 20966 / LMG 6465 / NBRC 14845 / NCIMB 13405 / ORS 571</strain>
    </source>
</reference>
<dbReference type="Pfam" id="PF03466">
    <property type="entry name" value="LysR_substrate"/>
    <property type="match status" value="1"/>
</dbReference>
<evidence type="ECO:0000313" key="7">
    <source>
        <dbReference type="Proteomes" id="UP000000270"/>
    </source>
</evidence>
<dbReference type="eggNOG" id="COG0583">
    <property type="taxonomic scope" value="Bacteria"/>
</dbReference>
<dbReference type="PRINTS" id="PR00039">
    <property type="entry name" value="HTHLYSR"/>
</dbReference>
<dbReference type="Proteomes" id="UP000000270">
    <property type="component" value="Chromosome"/>
</dbReference>